<sequence>MNVSFICILMLFGMGFGFRRDEVFRNVLRGARREIHPGLEIPKPAKHPSYSEKAEKDRHVLESQASRLDLRHTGGLTRPQSNVTEGATNTSLAELRDSVTYIHTQSTVAKNVQNTSGFSTFRNVLRGALKELRAGEEIPRPVEHPSDSEKTKKDRHGSELQAPSVELRPPRASTGPQTNLMKSATDTSLADFPDSVSHIHPHATAAKNDKNMSIAPSATGSVPVSSSSSTTKAGNWQGTRHTESEDVAHMSTALSATGSSIDMPSIEAKGQRQLRSVVRGARHDTTNLSFLLLFGRARKEPWEFLTKGEMFQCELLVLRVTLYLVVLTLMLGMLTFSHFRRQKRALAPPHCF</sequence>
<organism evidence="4">
    <name type="scientific">Noctiluca scintillans</name>
    <name type="common">Sea sparkle</name>
    <name type="synonym">Red tide dinoflagellate</name>
    <dbReference type="NCBI Taxonomy" id="2966"/>
    <lineage>
        <taxon>Eukaryota</taxon>
        <taxon>Sar</taxon>
        <taxon>Alveolata</taxon>
        <taxon>Dinophyceae</taxon>
        <taxon>Noctilucales</taxon>
        <taxon>Noctilucaceae</taxon>
        <taxon>Noctiluca</taxon>
    </lineage>
</organism>
<feature type="compositionally biased region" description="Low complexity" evidence="1">
    <location>
        <begin position="215"/>
        <end position="230"/>
    </location>
</feature>
<feature type="compositionally biased region" description="Basic and acidic residues" evidence="1">
    <location>
        <begin position="135"/>
        <end position="158"/>
    </location>
</feature>
<evidence type="ECO:0000313" key="4">
    <source>
        <dbReference type="EMBL" id="CAD8837026.1"/>
    </source>
</evidence>
<dbReference type="EMBL" id="HBFQ01016407">
    <property type="protein sequence ID" value="CAD8837026.1"/>
    <property type="molecule type" value="Transcribed_RNA"/>
</dbReference>
<protein>
    <submittedName>
        <fullName evidence="4">Uncharacterized protein</fullName>
    </submittedName>
</protein>
<keyword evidence="3" id="KW-0732">Signal</keyword>
<evidence type="ECO:0000256" key="1">
    <source>
        <dbReference type="SAM" id="MobiDB-lite"/>
    </source>
</evidence>
<feature type="region of interest" description="Disordered" evidence="1">
    <location>
        <begin position="135"/>
        <end position="181"/>
    </location>
</feature>
<feature type="signal peptide" evidence="3">
    <location>
        <begin position="1"/>
        <end position="17"/>
    </location>
</feature>
<reference evidence="4" key="1">
    <citation type="submission" date="2021-01" db="EMBL/GenBank/DDBJ databases">
        <authorList>
            <person name="Corre E."/>
            <person name="Pelletier E."/>
            <person name="Niang G."/>
            <person name="Scheremetjew M."/>
            <person name="Finn R."/>
            <person name="Kale V."/>
            <person name="Holt S."/>
            <person name="Cochrane G."/>
            <person name="Meng A."/>
            <person name="Brown T."/>
            <person name="Cohen L."/>
        </authorList>
    </citation>
    <scope>NUCLEOTIDE SEQUENCE</scope>
</reference>
<accession>A0A7S1F1L7</accession>
<evidence type="ECO:0000256" key="2">
    <source>
        <dbReference type="SAM" id="Phobius"/>
    </source>
</evidence>
<proteinExistence type="predicted"/>
<evidence type="ECO:0000256" key="3">
    <source>
        <dbReference type="SAM" id="SignalP"/>
    </source>
</evidence>
<gene>
    <name evidence="4" type="ORF">NSCI0253_LOCUS11374</name>
</gene>
<keyword evidence="2" id="KW-1133">Transmembrane helix</keyword>
<keyword evidence="2" id="KW-0812">Transmembrane</keyword>
<feature type="region of interest" description="Disordered" evidence="1">
    <location>
        <begin position="204"/>
        <end position="246"/>
    </location>
</feature>
<feature type="chain" id="PRO_5031192075" evidence="3">
    <location>
        <begin position="18"/>
        <end position="352"/>
    </location>
</feature>
<dbReference type="AlphaFoldDB" id="A0A7S1F1L7"/>
<feature type="transmembrane region" description="Helical" evidence="2">
    <location>
        <begin position="316"/>
        <end position="336"/>
    </location>
</feature>
<keyword evidence="2" id="KW-0472">Membrane</keyword>
<name>A0A7S1F1L7_NOCSC</name>